<evidence type="ECO:0000256" key="1">
    <source>
        <dbReference type="SAM" id="MobiDB-lite"/>
    </source>
</evidence>
<dbReference type="Proteomes" id="UP000827986">
    <property type="component" value="Unassembled WGS sequence"/>
</dbReference>
<proteinExistence type="predicted"/>
<gene>
    <name evidence="2" type="ORF">KIL84_002481</name>
</gene>
<keyword evidence="3" id="KW-1185">Reference proteome</keyword>
<feature type="compositionally biased region" description="Low complexity" evidence="1">
    <location>
        <begin position="50"/>
        <end position="72"/>
    </location>
</feature>
<evidence type="ECO:0000313" key="2">
    <source>
        <dbReference type="EMBL" id="KAH1174337.1"/>
    </source>
</evidence>
<protein>
    <submittedName>
        <fullName evidence="2">Uncharacterized protein</fullName>
    </submittedName>
</protein>
<sequence>MQRRRGPGAAEWTPLACRGPCPPVPGPACSRKGPVEGVGRRPWRLGPGGRRPSPAGRRVPGRQQGPVPRGGPMELPVALGAAHM</sequence>
<name>A0A9D3X6D8_9SAUR</name>
<reference evidence="2" key="1">
    <citation type="submission" date="2021-09" db="EMBL/GenBank/DDBJ databases">
        <title>The genome of Mauremys mutica provides insights into the evolution of semi-aquatic lifestyle.</title>
        <authorList>
            <person name="Gong S."/>
            <person name="Gao Y."/>
        </authorList>
    </citation>
    <scope>NUCLEOTIDE SEQUENCE</scope>
    <source>
        <strain evidence="2">MM-2020</strain>
        <tissue evidence="2">Muscle</tissue>
    </source>
</reference>
<evidence type="ECO:0000313" key="3">
    <source>
        <dbReference type="Proteomes" id="UP000827986"/>
    </source>
</evidence>
<accession>A0A9D3X6D8</accession>
<organism evidence="2 3">
    <name type="scientific">Mauremys mutica</name>
    <name type="common">yellowpond turtle</name>
    <dbReference type="NCBI Taxonomy" id="74926"/>
    <lineage>
        <taxon>Eukaryota</taxon>
        <taxon>Metazoa</taxon>
        <taxon>Chordata</taxon>
        <taxon>Craniata</taxon>
        <taxon>Vertebrata</taxon>
        <taxon>Euteleostomi</taxon>
        <taxon>Archelosauria</taxon>
        <taxon>Testudinata</taxon>
        <taxon>Testudines</taxon>
        <taxon>Cryptodira</taxon>
        <taxon>Durocryptodira</taxon>
        <taxon>Testudinoidea</taxon>
        <taxon>Geoemydidae</taxon>
        <taxon>Geoemydinae</taxon>
        <taxon>Mauremys</taxon>
    </lineage>
</organism>
<dbReference type="AlphaFoldDB" id="A0A9D3X6D8"/>
<feature type="region of interest" description="Disordered" evidence="1">
    <location>
        <begin position="21"/>
        <end position="84"/>
    </location>
</feature>
<comment type="caution">
    <text evidence="2">The sequence shown here is derived from an EMBL/GenBank/DDBJ whole genome shotgun (WGS) entry which is preliminary data.</text>
</comment>
<dbReference type="EMBL" id="JAHDVG010000480">
    <property type="protein sequence ID" value="KAH1174337.1"/>
    <property type="molecule type" value="Genomic_DNA"/>
</dbReference>